<organism evidence="1 2">
    <name type="scientific">Flavobacterium caseinilyticum</name>
    <dbReference type="NCBI Taxonomy" id="2541732"/>
    <lineage>
        <taxon>Bacteria</taxon>
        <taxon>Pseudomonadati</taxon>
        <taxon>Bacteroidota</taxon>
        <taxon>Flavobacteriia</taxon>
        <taxon>Flavobacteriales</taxon>
        <taxon>Flavobacteriaceae</taxon>
        <taxon>Flavobacterium</taxon>
    </lineage>
</organism>
<keyword evidence="2" id="KW-1185">Reference proteome</keyword>
<proteinExistence type="predicted"/>
<gene>
    <name evidence="1" type="ORF">E0F89_05900</name>
</gene>
<dbReference type="Proteomes" id="UP000295278">
    <property type="component" value="Unassembled WGS sequence"/>
</dbReference>
<dbReference type="OrthoDB" id="1444934at2"/>
<sequence length="338" mass="37975">MNVYKLKNGKTSGSYQLPIRTEMVAKMVDGEKRLKKIHYIPGSDSIFVEDYKGDEASKAVWFEDGEIRVADENWVLNELLKKHSWFGKHYVLVNEEATAEAEVNEFEILTRASNSIITEKDEFKLQAMAMIVVSLEAADWGAFKCKTELLKYAKNHSKVLLAEMAKPDYESRLIAALAFTKKIVKYNAHRTAVVWNDGKEGIIVRVAEGETGIDKLGEFLSKENETSTGVLQRIGEKTEVANVVVNDVEVVATKSEAELRAEIRAEMELEYAPKNEAATDVVKQEVPAVEAKKEAAAETSDLEKLREEYVAVLGKDLSPRFMNDADWITKKIAEHKAL</sequence>
<name>A0A4R5AVK3_9FLAO</name>
<reference evidence="1 2" key="1">
    <citation type="submission" date="2019-03" db="EMBL/GenBank/DDBJ databases">
        <title>Flavobacterium AT-3-2 sp. nov., isolated from arctic soil.</title>
        <authorList>
            <person name="Chaudhary D.K."/>
        </authorList>
    </citation>
    <scope>NUCLEOTIDE SEQUENCE [LARGE SCALE GENOMIC DNA]</scope>
    <source>
        <strain evidence="1 2">AT-3-2</strain>
    </source>
</reference>
<protein>
    <submittedName>
        <fullName evidence="1">Uncharacterized protein</fullName>
    </submittedName>
</protein>
<accession>A0A4R5AVK3</accession>
<dbReference type="EMBL" id="SMFM01000002">
    <property type="protein sequence ID" value="TDD77131.1"/>
    <property type="molecule type" value="Genomic_DNA"/>
</dbReference>
<comment type="caution">
    <text evidence="1">The sequence shown here is derived from an EMBL/GenBank/DDBJ whole genome shotgun (WGS) entry which is preliminary data.</text>
</comment>
<evidence type="ECO:0000313" key="2">
    <source>
        <dbReference type="Proteomes" id="UP000295278"/>
    </source>
</evidence>
<dbReference type="AlphaFoldDB" id="A0A4R5AVK3"/>
<dbReference type="RefSeq" id="WP_131908927.1">
    <property type="nucleotide sequence ID" value="NZ_SMFM01000002.1"/>
</dbReference>
<evidence type="ECO:0000313" key="1">
    <source>
        <dbReference type="EMBL" id="TDD77131.1"/>
    </source>
</evidence>